<organism evidence="2 3">
    <name type="scientific">Dentiradicibacter hellwigii</name>
    <dbReference type="NCBI Taxonomy" id="3149053"/>
    <lineage>
        <taxon>Bacteria</taxon>
        <taxon>Pseudomonadati</taxon>
        <taxon>Pseudomonadota</taxon>
        <taxon>Betaproteobacteria</taxon>
        <taxon>Rhodocyclales</taxon>
        <taxon>Rhodocyclaceae</taxon>
        <taxon>Dentiradicibacter</taxon>
    </lineage>
</organism>
<keyword evidence="3" id="KW-1185">Reference proteome</keyword>
<evidence type="ECO:0000313" key="2">
    <source>
        <dbReference type="EMBL" id="MFA9949158.1"/>
    </source>
</evidence>
<dbReference type="RefSeq" id="WP_418890304.1">
    <property type="nucleotide sequence ID" value="NZ_JBEUWX010000002.1"/>
</dbReference>
<reference evidence="3" key="1">
    <citation type="submission" date="2024-06" db="EMBL/GenBank/DDBJ databases">
        <title>Radixoralia hellwigii gen. nov., sp nov., isolated from a root canal in the human oral cavity.</title>
        <authorList>
            <person name="Bartsch S."/>
            <person name="Wittmer A."/>
            <person name="Schulz A.-K."/>
            <person name="Neumann-Schaal M."/>
            <person name="Wolf J."/>
            <person name="Gronow S."/>
            <person name="Tennert C."/>
            <person name="Haecker G."/>
            <person name="Cieplik F."/>
            <person name="Al-Ahmad A."/>
        </authorList>
    </citation>
    <scope>NUCLEOTIDE SEQUENCE [LARGE SCALE GENOMIC DNA]</scope>
    <source>
        <strain evidence="3">Wk13</strain>
    </source>
</reference>
<feature type="non-terminal residue" evidence="2">
    <location>
        <position position="1"/>
    </location>
</feature>
<evidence type="ECO:0000313" key="3">
    <source>
        <dbReference type="Proteomes" id="UP001574673"/>
    </source>
</evidence>
<name>A0ABV4UD56_9RHOO</name>
<dbReference type="EMBL" id="JBEUWX010000002">
    <property type="protein sequence ID" value="MFA9949158.1"/>
    <property type="molecule type" value="Genomic_DNA"/>
</dbReference>
<evidence type="ECO:0000256" key="1">
    <source>
        <dbReference type="SAM" id="MobiDB-lite"/>
    </source>
</evidence>
<comment type="caution">
    <text evidence="2">The sequence shown here is derived from an EMBL/GenBank/DDBJ whole genome shotgun (WGS) entry which is preliminary data.</text>
</comment>
<feature type="region of interest" description="Disordered" evidence="1">
    <location>
        <begin position="56"/>
        <end position="75"/>
    </location>
</feature>
<protein>
    <submittedName>
        <fullName evidence="2">Uncharacterized protein</fullName>
    </submittedName>
</protein>
<sequence>AQKARLTVTFKHLGKKARKQYFDERLGKEDDAEILSGIIVGWEGADTRTRARRSSRCSITTSWPPPRSCAPTARH</sequence>
<proteinExistence type="predicted"/>
<dbReference type="Proteomes" id="UP001574673">
    <property type="component" value="Unassembled WGS sequence"/>
</dbReference>
<gene>
    <name evidence="2" type="ORF">ABCS64_02240</name>
</gene>
<accession>A0ABV4UD56</accession>